<keyword evidence="2" id="KW-1133">Transmembrane helix</keyword>
<protein>
    <recommendedName>
        <fullName evidence="3">DUF3533 domain-containing protein</fullName>
    </recommendedName>
</protein>
<gene>
    <name evidence="4" type="ORF">AMS68_004872</name>
</gene>
<feature type="transmembrane region" description="Helical" evidence="2">
    <location>
        <begin position="63"/>
        <end position="84"/>
    </location>
</feature>
<organism evidence="4 5">
    <name type="scientific">Peltaster fructicola</name>
    <dbReference type="NCBI Taxonomy" id="286661"/>
    <lineage>
        <taxon>Eukaryota</taxon>
        <taxon>Fungi</taxon>
        <taxon>Dikarya</taxon>
        <taxon>Ascomycota</taxon>
        <taxon>Pezizomycotina</taxon>
        <taxon>Dothideomycetes</taxon>
        <taxon>Dothideomycetes incertae sedis</taxon>
        <taxon>Peltaster</taxon>
    </lineage>
</organism>
<dbReference type="PANTHER" id="PTHR34814">
    <property type="entry name" value="NITROSOGUANIDINE RESISTANCE PROTEIN SNG1"/>
    <property type="match status" value="1"/>
</dbReference>
<feature type="compositionally biased region" description="Polar residues" evidence="1">
    <location>
        <begin position="12"/>
        <end position="27"/>
    </location>
</feature>
<dbReference type="InterPro" id="IPR022703">
    <property type="entry name" value="DUF3533"/>
</dbReference>
<dbReference type="PANTHER" id="PTHR34814:SF1">
    <property type="entry name" value="NITROSOGUANIDINE RESISTANCE PROTEIN SNG1"/>
    <property type="match status" value="1"/>
</dbReference>
<feature type="compositionally biased region" description="Basic and acidic residues" evidence="1">
    <location>
        <begin position="28"/>
        <end position="42"/>
    </location>
</feature>
<evidence type="ECO:0000313" key="5">
    <source>
        <dbReference type="Proteomes" id="UP000503462"/>
    </source>
</evidence>
<feature type="region of interest" description="Disordered" evidence="1">
    <location>
        <begin position="1"/>
        <end position="44"/>
    </location>
</feature>
<name>A0A6H0XXG9_9PEZI</name>
<feature type="transmembrane region" description="Helical" evidence="2">
    <location>
        <begin position="404"/>
        <end position="423"/>
    </location>
</feature>
<evidence type="ECO:0000259" key="3">
    <source>
        <dbReference type="Pfam" id="PF12051"/>
    </source>
</evidence>
<keyword evidence="2" id="KW-0812">Transmembrane</keyword>
<feature type="transmembrane region" description="Helical" evidence="2">
    <location>
        <begin position="267"/>
        <end position="295"/>
    </location>
</feature>
<keyword evidence="2" id="KW-0472">Membrane</keyword>
<accession>A0A6H0XXG9</accession>
<feature type="domain" description="DUF3533" evidence="3">
    <location>
        <begin position="69"/>
        <end position="472"/>
    </location>
</feature>
<dbReference type="GO" id="GO:0016020">
    <property type="term" value="C:membrane"/>
    <property type="evidence" value="ECO:0007669"/>
    <property type="project" value="TreeGrafter"/>
</dbReference>
<keyword evidence="5" id="KW-1185">Reference proteome</keyword>
<dbReference type="InterPro" id="IPR053001">
    <property type="entry name" value="MNNG_permease-like"/>
</dbReference>
<feature type="transmembrane region" description="Helical" evidence="2">
    <location>
        <begin position="374"/>
        <end position="392"/>
    </location>
</feature>
<feature type="transmembrane region" description="Helical" evidence="2">
    <location>
        <begin position="316"/>
        <end position="337"/>
    </location>
</feature>
<evidence type="ECO:0000256" key="2">
    <source>
        <dbReference type="SAM" id="Phobius"/>
    </source>
</evidence>
<reference evidence="4 5" key="1">
    <citation type="journal article" date="2016" name="Sci. Rep.">
        <title>Peltaster fructicola genome reveals evolution from an invasive phytopathogen to an ectophytic parasite.</title>
        <authorList>
            <person name="Xu C."/>
            <person name="Chen H."/>
            <person name="Gleason M.L."/>
            <person name="Xu J.R."/>
            <person name="Liu H."/>
            <person name="Zhang R."/>
            <person name="Sun G."/>
        </authorList>
    </citation>
    <scope>NUCLEOTIDE SEQUENCE [LARGE SCALE GENOMIC DNA]</scope>
    <source>
        <strain evidence="4 5">LNHT1506</strain>
    </source>
</reference>
<dbReference type="AlphaFoldDB" id="A0A6H0XXG9"/>
<evidence type="ECO:0000256" key="1">
    <source>
        <dbReference type="SAM" id="MobiDB-lite"/>
    </source>
</evidence>
<sequence length="494" mass="56168">MRFNFGQRRQGPDSQASSDTKNESPNGENKRSDDQEKQDEKPQPVGFFHHSLKHVRHEAVGKWILTTAILMAFILGCLSIYWAVFYNVNQNITSLVIYVVDFDGRVAPYDNVNPLVGPLISGLAMQMVNSAKPHLGYTVVDPSEFNNDPIQVRQAVYDWKAWAAIIINANATSLLQSAVQNGNVSYDPLGACQLVYTDSRDDTNWYDFISPQITQFQTQATSLVGETFAGQVMRNASTDTNLLTNAARVPQALSPAIGFSMYNLRPFFPYTAIPAVSIGLIYLIIVSFFSFSFYLPIHQKYLKPEGHPPLKFWQLVIWRWFATISAYFMLSLSYSFISLALQINFKPSAYTPQTEVYQITDSRPNPGGWGNGTFPLYWMLNFFGMIALGLSCENVAMLIGQPWTAMWLIFWVITNVSTAFYNIDIEPGFYQWGYAWPLHYVVEGSRQILFDLHNTLPLDFGVLIAWGAVNTLLFPFACYFMRWKSQHGVHEYYK</sequence>
<evidence type="ECO:0000313" key="4">
    <source>
        <dbReference type="EMBL" id="QIW99354.1"/>
    </source>
</evidence>
<dbReference type="EMBL" id="CP051141">
    <property type="protein sequence ID" value="QIW99354.1"/>
    <property type="molecule type" value="Genomic_DNA"/>
</dbReference>
<dbReference type="Pfam" id="PF12051">
    <property type="entry name" value="DUF3533"/>
    <property type="match status" value="1"/>
</dbReference>
<feature type="transmembrane region" description="Helical" evidence="2">
    <location>
        <begin position="460"/>
        <end position="480"/>
    </location>
</feature>
<proteinExistence type="predicted"/>
<dbReference type="OrthoDB" id="2140105at2759"/>
<dbReference type="Proteomes" id="UP000503462">
    <property type="component" value="Chromosome 3"/>
</dbReference>